<evidence type="ECO:0008006" key="6">
    <source>
        <dbReference type="Google" id="ProtNLM"/>
    </source>
</evidence>
<reference evidence="4" key="1">
    <citation type="journal article" date="2014" name="Int. J. Syst. Evol. Microbiol.">
        <title>Complete genome of a new Firmicutes species belonging to the dominant human colonic microbiota ('Ruminococcus bicirculans') reveals two chromosomes and a selective capacity to utilize plant glucans.</title>
        <authorList>
            <consortium name="NISC Comparative Sequencing Program"/>
            <person name="Wegmann U."/>
            <person name="Louis P."/>
            <person name="Goesmann A."/>
            <person name="Henrissat B."/>
            <person name="Duncan S.H."/>
            <person name="Flint H.J."/>
        </authorList>
    </citation>
    <scope>NUCLEOTIDE SEQUENCE</scope>
    <source>
        <strain evidence="4">NBRC 109915</strain>
    </source>
</reference>
<gene>
    <name evidence="4" type="ORF">GCM10007927_17150</name>
</gene>
<accession>A0ABQ5VIH0</accession>
<dbReference type="EMBL" id="BSNL01000001">
    <property type="protein sequence ID" value="GLQ26912.1"/>
    <property type="molecule type" value="Genomic_DNA"/>
</dbReference>
<keyword evidence="2" id="KW-0812">Transmembrane</keyword>
<dbReference type="PANTHER" id="PTHR21461">
    <property type="entry name" value="GLYCOSYLTRANSFERASE FAMILY 92 PROTEIN"/>
    <property type="match status" value="1"/>
</dbReference>
<evidence type="ECO:0000256" key="3">
    <source>
        <dbReference type="ARBA" id="ARBA00022989"/>
    </source>
</evidence>
<comment type="caution">
    <text evidence="4">The sequence shown here is derived from an EMBL/GenBank/DDBJ whole genome shotgun (WGS) entry which is preliminary data.</text>
</comment>
<comment type="subcellular location">
    <subcellularLocation>
        <location evidence="1">Membrane</location>
        <topology evidence="1">Single-pass membrane protein</topology>
    </subcellularLocation>
</comment>
<proteinExistence type="predicted"/>
<dbReference type="Pfam" id="PF13704">
    <property type="entry name" value="Glyco_tranf_2_4"/>
    <property type="match status" value="1"/>
</dbReference>
<evidence type="ECO:0000256" key="1">
    <source>
        <dbReference type="ARBA" id="ARBA00004167"/>
    </source>
</evidence>
<protein>
    <recommendedName>
        <fullName evidence="6">Glycosyl transferase family 2</fullName>
    </recommendedName>
</protein>
<sequence length="790" mass="89201">MNMPKPDLTLLIGPTEKSAMRFRALLKEKAGPLAKKGILAPEWNHVRLYTACAEADAISMLRYRRGLDNPLVQQTLTAEFISRFEKELPQMDGKHVVMAAAQLGNLLNAPSEIARLHKLLTPYFDRIRIVAHVDEQARLLTQHYSFAILEGRHTPLDQEITLAGQSDWWAGALAMRGKTAPLYGVFDDIHAPPFWLDYQTLLKTWEAVFGSGNVTLCPLDQARLSSDAGMDVVCDALGIKNTFGKSDPDRLFRAEPAPSLARMRQMNDMLIRYGKVRDMIIPRDIWTQVHKNVRTTGQPIEPGSLAAVSDHFKPGNAALIKRFPELKTVLRPDAPLAPWQEAEPTMGFRASQYLAAFAHALRKASTSGAEKRAELEAAQQAAEKFDGILAGETPDKAERQANERLLNRVKVNHQMVMSTQFKPHNNLGAVNEEELAAAYTEITPRKLKNGSSGNVIVGCMKNEAPYIMEWVAYHRAMGVDNFLIYTNDCTDGTDEVLGRLMEMGILEHRNNDNWKGNSPQQHALNKSLKEPLIQNAEWIAHIDVDEFMNVRTGNGTLEDLFAAVPDATNIAMTWRLFGHNGVTRLSDDFVIDQFDTCAPKYCPKPHTVWGFKTMFRNIGAYAKISCHRPNKLDEAFENKVKWVNGSGQDMTRDAAHNGWRSSKKNVGYDLLQLNHYALRSAESFLIKRQRGRALHVDRSIGINYWIRMDWSDFRDVTIKRNIPRLRAEYDRLMQDPQLKQAHQDGLAWHKAKAAELHGKPEFAELYSQALDVKLNETERVAYALSLDMES</sequence>
<dbReference type="Proteomes" id="UP001161388">
    <property type="component" value="Unassembled WGS sequence"/>
</dbReference>
<dbReference type="PANTHER" id="PTHR21461:SF69">
    <property type="entry name" value="GLYCOSYLTRANSFERASE FAMILY 92 PROTEIN"/>
    <property type="match status" value="1"/>
</dbReference>
<keyword evidence="3" id="KW-0472">Membrane</keyword>
<keyword evidence="5" id="KW-1185">Reference proteome</keyword>
<evidence type="ECO:0000313" key="4">
    <source>
        <dbReference type="EMBL" id="GLQ26912.1"/>
    </source>
</evidence>
<keyword evidence="3" id="KW-1133">Transmembrane helix</keyword>
<organism evidence="4 5">
    <name type="scientific">Sulfitobacter pacificus</name>
    <dbReference type="NCBI Taxonomy" id="1499314"/>
    <lineage>
        <taxon>Bacteria</taxon>
        <taxon>Pseudomonadati</taxon>
        <taxon>Pseudomonadota</taxon>
        <taxon>Alphaproteobacteria</taxon>
        <taxon>Rhodobacterales</taxon>
        <taxon>Roseobacteraceae</taxon>
        <taxon>Sulfitobacter</taxon>
    </lineage>
</organism>
<evidence type="ECO:0000313" key="5">
    <source>
        <dbReference type="Proteomes" id="UP001161388"/>
    </source>
</evidence>
<reference evidence="4" key="2">
    <citation type="submission" date="2023-01" db="EMBL/GenBank/DDBJ databases">
        <title>Draft genome sequence of Sulfitobacter pacificus strain NBRC 109915.</title>
        <authorList>
            <person name="Sun Q."/>
            <person name="Mori K."/>
        </authorList>
    </citation>
    <scope>NUCLEOTIDE SEQUENCE</scope>
    <source>
        <strain evidence="4">NBRC 109915</strain>
    </source>
</reference>
<evidence type="ECO:0000256" key="2">
    <source>
        <dbReference type="ARBA" id="ARBA00022692"/>
    </source>
</evidence>
<name>A0ABQ5VIH0_9RHOB</name>